<feature type="transmembrane region" description="Helical" evidence="10">
    <location>
        <begin position="129"/>
        <end position="148"/>
    </location>
</feature>
<dbReference type="RefSeq" id="WP_014127875.1">
    <property type="nucleotide sequence ID" value="NC_016070.1"/>
</dbReference>
<evidence type="ECO:0000256" key="3">
    <source>
        <dbReference type="ARBA" id="ARBA00022449"/>
    </source>
</evidence>
<dbReference type="HOGENOM" id="CLU_005126_7_1_2"/>
<dbReference type="Pfam" id="PF00999">
    <property type="entry name" value="Na_H_Exchanger"/>
    <property type="match status" value="1"/>
</dbReference>
<keyword evidence="7" id="KW-0406">Ion transport</keyword>
<feature type="transmembrane region" description="Helical" evidence="10">
    <location>
        <begin position="98"/>
        <end position="117"/>
    </location>
</feature>
<dbReference type="PANTHER" id="PTHR43562:SF3">
    <property type="entry name" value="SODIUM ION_PROTON EXCHANGER (EUROFUNG)"/>
    <property type="match status" value="1"/>
</dbReference>
<dbReference type="PANTHER" id="PTHR43562">
    <property type="entry name" value="NAPA-TYPE SODIUM/HYDROGEN ANTIPORTER"/>
    <property type="match status" value="1"/>
</dbReference>
<keyword evidence="4 10" id="KW-0812">Transmembrane</keyword>
<feature type="domain" description="Cation/H+ exchanger transmembrane" evidence="11">
    <location>
        <begin position="19"/>
        <end position="389"/>
    </location>
</feature>
<keyword evidence="2" id="KW-0813">Transport</keyword>
<dbReference type="GO" id="GO:1902600">
    <property type="term" value="P:proton transmembrane transport"/>
    <property type="evidence" value="ECO:0007669"/>
    <property type="project" value="InterPro"/>
</dbReference>
<dbReference type="GO" id="GO:0015297">
    <property type="term" value="F:antiporter activity"/>
    <property type="evidence" value="ECO:0007669"/>
    <property type="project" value="UniProtKB-KW"/>
</dbReference>
<dbReference type="EMBL" id="FN869859">
    <property type="protein sequence ID" value="CCC82622.1"/>
    <property type="molecule type" value="Genomic_DNA"/>
</dbReference>
<dbReference type="AlphaFoldDB" id="G4RM27"/>
<evidence type="ECO:0000256" key="1">
    <source>
        <dbReference type="ARBA" id="ARBA00004141"/>
    </source>
</evidence>
<evidence type="ECO:0000256" key="8">
    <source>
        <dbReference type="ARBA" id="ARBA00023136"/>
    </source>
</evidence>
<dbReference type="PATRIC" id="fig|768679.9.peg.2033"/>
<dbReference type="GO" id="GO:0016020">
    <property type="term" value="C:membrane"/>
    <property type="evidence" value="ECO:0007669"/>
    <property type="project" value="UniProtKB-SubCell"/>
</dbReference>
<dbReference type="InterPro" id="IPR006153">
    <property type="entry name" value="Cation/H_exchanger_TM"/>
</dbReference>
<evidence type="ECO:0000256" key="5">
    <source>
        <dbReference type="ARBA" id="ARBA00022989"/>
    </source>
</evidence>
<keyword evidence="5 10" id="KW-1133">Transmembrane helix</keyword>
<feature type="transmembrane region" description="Helical" evidence="10">
    <location>
        <begin position="160"/>
        <end position="184"/>
    </location>
</feature>
<dbReference type="Gene3D" id="1.20.1530.20">
    <property type="match status" value="1"/>
</dbReference>
<feature type="transmembrane region" description="Helical" evidence="10">
    <location>
        <begin position="68"/>
        <end position="86"/>
    </location>
</feature>
<dbReference type="eggNOG" id="arCOG01953">
    <property type="taxonomic scope" value="Archaea"/>
</dbReference>
<feature type="transmembrane region" description="Helical" evidence="10">
    <location>
        <begin position="302"/>
        <end position="325"/>
    </location>
</feature>
<keyword evidence="8 10" id="KW-0472">Membrane</keyword>
<dbReference type="OrthoDB" id="12029at2157"/>
<dbReference type="InterPro" id="IPR038770">
    <property type="entry name" value="Na+/solute_symporter_sf"/>
</dbReference>
<evidence type="ECO:0000256" key="10">
    <source>
        <dbReference type="SAM" id="Phobius"/>
    </source>
</evidence>
<keyword evidence="3" id="KW-0050">Antiport</keyword>
<evidence type="ECO:0000256" key="2">
    <source>
        <dbReference type="ARBA" id="ARBA00022448"/>
    </source>
</evidence>
<evidence type="ECO:0000256" key="7">
    <source>
        <dbReference type="ARBA" id="ARBA00023065"/>
    </source>
</evidence>
<proteinExistence type="predicted"/>
<dbReference type="Proteomes" id="UP000002654">
    <property type="component" value="Chromosome"/>
</dbReference>
<evidence type="ECO:0000256" key="4">
    <source>
        <dbReference type="ARBA" id="ARBA00022692"/>
    </source>
</evidence>
<feature type="transmembrane region" description="Helical" evidence="10">
    <location>
        <begin position="6"/>
        <end position="27"/>
    </location>
</feature>
<dbReference type="GO" id="GO:0006814">
    <property type="term" value="P:sodium ion transport"/>
    <property type="evidence" value="ECO:0007669"/>
    <property type="project" value="UniProtKB-KW"/>
</dbReference>
<feature type="transmembrane region" description="Helical" evidence="10">
    <location>
        <begin position="196"/>
        <end position="218"/>
    </location>
</feature>
<feature type="transmembrane region" description="Helical" evidence="10">
    <location>
        <begin position="34"/>
        <end position="56"/>
    </location>
</feature>
<keyword evidence="6" id="KW-0915">Sodium</keyword>
<dbReference type="KEGG" id="ttn:TTX_2008"/>
<protein>
    <submittedName>
        <fullName evidence="12">Na(+)/H(+) antiporter</fullName>
    </submittedName>
</protein>
<name>G4RM27_THETK</name>
<keyword evidence="9" id="KW-0739">Sodium transport</keyword>
<gene>
    <name evidence="12" type="primary">napA</name>
    <name evidence="12" type="ordered locus">TTX_2008</name>
</gene>
<reference evidence="12 13" key="1">
    <citation type="journal article" date="2011" name="PLoS ONE">
        <title>The complete genome sequence of Thermoproteus tenax: a physiologically versatile member of the Crenarchaeota.</title>
        <authorList>
            <person name="Siebers B."/>
            <person name="Zaparty M."/>
            <person name="Raddatz G."/>
            <person name="Tjaden B."/>
            <person name="Albers S.V."/>
            <person name="Bell S.D."/>
            <person name="Blombach F."/>
            <person name="Kletzin A."/>
            <person name="Kyrpides N."/>
            <person name="Lanz C."/>
            <person name="Plagens A."/>
            <person name="Rampp M."/>
            <person name="Rosinus A."/>
            <person name="von Jan M."/>
            <person name="Makarova K.S."/>
            <person name="Klenk H.P."/>
            <person name="Schuster S.C."/>
            <person name="Hensel R."/>
        </authorList>
    </citation>
    <scope>NUCLEOTIDE SEQUENCE [LARGE SCALE GENOMIC DNA]</scope>
    <source>
        <strain evidence="13">ATCC 35583 / DSM 2078 / JCM 9277 / NBRC 100435 / Kra 1</strain>
    </source>
</reference>
<comment type="subcellular location">
    <subcellularLocation>
        <location evidence="1">Membrane</location>
        <topology evidence="1">Multi-pass membrane protein</topology>
    </subcellularLocation>
</comment>
<evidence type="ECO:0000256" key="9">
    <source>
        <dbReference type="ARBA" id="ARBA00023201"/>
    </source>
</evidence>
<evidence type="ECO:0000313" key="12">
    <source>
        <dbReference type="EMBL" id="CCC82622.1"/>
    </source>
</evidence>
<evidence type="ECO:0000313" key="13">
    <source>
        <dbReference type="Proteomes" id="UP000002654"/>
    </source>
</evidence>
<dbReference type="PaxDb" id="768679-TTX_2008"/>
<feature type="transmembrane region" description="Helical" evidence="10">
    <location>
        <begin position="230"/>
        <end position="260"/>
    </location>
</feature>
<organism evidence="12 13">
    <name type="scientific">Thermoproteus tenax (strain ATCC 35583 / DSM 2078 / JCM 9277 / NBRC 100435 / Kra 1)</name>
    <dbReference type="NCBI Taxonomy" id="768679"/>
    <lineage>
        <taxon>Archaea</taxon>
        <taxon>Thermoproteota</taxon>
        <taxon>Thermoprotei</taxon>
        <taxon>Thermoproteales</taxon>
        <taxon>Thermoproteaceae</taxon>
        <taxon>Thermoproteus</taxon>
    </lineage>
</organism>
<keyword evidence="13" id="KW-1185">Reference proteome</keyword>
<evidence type="ECO:0000259" key="11">
    <source>
        <dbReference type="Pfam" id="PF00999"/>
    </source>
</evidence>
<dbReference type="STRING" id="768679.TTX_2008"/>
<accession>G4RM27</accession>
<evidence type="ECO:0000256" key="6">
    <source>
        <dbReference type="ARBA" id="ARBA00023053"/>
    </source>
</evidence>
<sequence length="392" mass="42039">MEISAVYTTLFYISLLLFLAAVLRYILRRLDIPGIVADILAGITLSPYLLGAYINAVTGVEIAQINDYIRFMADFAVVLLIFAAGLEHGLTPLRAAGLWGALGAIFGALLPFLVGYLSYSPYLGRDPALLIGASLGATSLAAVVALLLERRVDNISSRFLTAAAAIDDVVTFVLLSAVLALISASSGSSSWLIFKIVSLYAIAWVAIFFLSLSLVKWLGKRIRDEYSYEFSLVVIFGLTVLMTLLGFSPIIAAFIAGVAIAEGMARESVKRMTESLLELMGPIFFVTIGAESDVRGLGLGGLLTALALTAIAVVFKMIGVLPFAYLYNRDLKASLAIAIGMIPRGETGLAIASLGFSMEILGRPEFTALVLMSLLTTIIGSIFSRRTLKWLR</sequence>
<feature type="transmembrane region" description="Helical" evidence="10">
    <location>
        <begin position="366"/>
        <end position="384"/>
    </location>
</feature>
<dbReference type="GeneID" id="11262897"/>